<dbReference type="AlphaFoldDB" id="D2V2B8"/>
<gene>
    <name evidence="4" type="ORF">NAEGRDRAFT_77227</name>
</gene>
<protein>
    <submittedName>
        <fullName evidence="4">Acid phosphatase</fullName>
    </submittedName>
</protein>
<dbReference type="eggNOG" id="KOG3720">
    <property type="taxonomic scope" value="Eukaryota"/>
</dbReference>
<sequence length="415" mass="47413">MVSRHCDRTTIHENDFVPTDPFNWYDVFGLKEGQLTGLGQQQCNHMGNVLYGRYLNESSSSRIDGISTNYNQTMYYFRSTDVDRTIMSIWSASMGLFKQGTGYQSIVNPSEPSLGFALPNGTQAIPIHSESKPLDATLRGFELCNSVEQRTKDVINTQEYKNTISKYRTFIDDLYKITGWSGRPDTDLHILFDLLQTQYSHKVLKLQWVIDNWSTLESLRNELLRLNFSYYVMGREGMSMFNKNLLKVMHEKKDKYVHYSAHDSTIQAISGSLKLVNDYQQMGGHPPYGSNLGFELHLMSDGSKAVRLVYNHGYDDDSFTPLTLKSLGCPDEFCPLTTFEKVLKANSIVDDWCLVCGNYNLEVCSGKYERGNAEVTTAFIVITPVLVVTNIITLFAFIFFYLRSRQRKYAYGSLN</sequence>
<dbReference type="Gene3D" id="3.40.50.1240">
    <property type="entry name" value="Phosphoglycerate mutase-like"/>
    <property type="match status" value="1"/>
</dbReference>
<dbReference type="InParanoid" id="D2V2B8"/>
<dbReference type="OrthoDB" id="10257284at2759"/>
<organism evidence="5">
    <name type="scientific">Naegleria gruberi</name>
    <name type="common">Amoeba</name>
    <dbReference type="NCBI Taxonomy" id="5762"/>
    <lineage>
        <taxon>Eukaryota</taxon>
        <taxon>Discoba</taxon>
        <taxon>Heterolobosea</taxon>
        <taxon>Tetramitia</taxon>
        <taxon>Eutetramitia</taxon>
        <taxon>Vahlkampfiidae</taxon>
        <taxon>Naegleria</taxon>
    </lineage>
</organism>
<evidence type="ECO:0000313" key="5">
    <source>
        <dbReference type="Proteomes" id="UP000006671"/>
    </source>
</evidence>
<dbReference type="GO" id="GO:0016791">
    <property type="term" value="F:phosphatase activity"/>
    <property type="evidence" value="ECO:0007669"/>
    <property type="project" value="TreeGrafter"/>
</dbReference>
<dbReference type="OMA" id="DPHQESD"/>
<dbReference type="SUPFAM" id="SSF53254">
    <property type="entry name" value="Phosphoglycerate mutase-like"/>
    <property type="match status" value="1"/>
</dbReference>
<keyword evidence="3" id="KW-0812">Transmembrane</keyword>
<evidence type="ECO:0000256" key="2">
    <source>
        <dbReference type="ARBA" id="ARBA00022801"/>
    </source>
</evidence>
<dbReference type="PANTHER" id="PTHR11567:SF110">
    <property type="entry name" value="2-PHOSPHOXYLOSE PHOSPHATASE 1"/>
    <property type="match status" value="1"/>
</dbReference>
<dbReference type="GeneID" id="8847685"/>
<keyword evidence="5" id="KW-1185">Reference proteome</keyword>
<feature type="transmembrane region" description="Helical" evidence="3">
    <location>
        <begin position="378"/>
        <end position="402"/>
    </location>
</feature>
<dbReference type="Pfam" id="PF00328">
    <property type="entry name" value="His_Phos_2"/>
    <property type="match status" value="1"/>
</dbReference>
<keyword evidence="2" id="KW-0378">Hydrolase</keyword>
<dbReference type="RefSeq" id="XP_002681774.1">
    <property type="nucleotide sequence ID" value="XM_002681728.1"/>
</dbReference>
<dbReference type="InterPro" id="IPR029033">
    <property type="entry name" value="His_PPase_superfam"/>
</dbReference>
<comment type="similarity">
    <text evidence="1">Belongs to the histidine acid phosphatase family.</text>
</comment>
<keyword evidence="3" id="KW-1133">Transmembrane helix</keyword>
<keyword evidence="3" id="KW-0472">Membrane</keyword>
<name>D2V2B8_NAEGR</name>
<dbReference type="KEGG" id="ngr:NAEGRDRAFT_77227"/>
<dbReference type="InterPro" id="IPR050645">
    <property type="entry name" value="Histidine_acid_phosphatase"/>
</dbReference>
<feature type="non-terminal residue" evidence="4">
    <location>
        <position position="415"/>
    </location>
</feature>
<proteinExistence type="inferred from homology"/>
<dbReference type="VEuPathDB" id="AmoebaDB:NAEGRDRAFT_77227"/>
<dbReference type="InterPro" id="IPR000560">
    <property type="entry name" value="His_Pase_clade-2"/>
</dbReference>
<reference evidence="4 5" key="1">
    <citation type="journal article" date="2010" name="Cell">
        <title>The genome of Naegleria gruberi illuminates early eukaryotic versatility.</title>
        <authorList>
            <person name="Fritz-Laylin L.K."/>
            <person name="Prochnik S.E."/>
            <person name="Ginger M.L."/>
            <person name="Dacks J.B."/>
            <person name="Carpenter M.L."/>
            <person name="Field M.C."/>
            <person name="Kuo A."/>
            <person name="Paredez A."/>
            <person name="Chapman J."/>
            <person name="Pham J."/>
            <person name="Shu S."/>
            <person name="Neupane R."/>
            <person name="Cipriano M."/>
            <person name="Mancuso J."/>
            <person name="Tu H."/>
            <person name="Salamov A."/>
            <person name="Lindquist E."/>
            <person name="Shapiro H."/>
            <person name="Lucas S."/>
            <person name="Grigoriev I.V."/>
            <person name="Cande W.Z."/>
            <person name="Fulton C."/>
            <person name="Rokhsar D.S."/>
            <person name="Dawson S.C."/>
        </authorList>
    </citation>
    <scope>NUCLEOTIDE SEQUENCE [LARGE SCALE GENOMIC DNA]</scope>
    <source>
        <strain evidence="4 5">NEG-M</strain>
    </source>
</reference>
<dbReference type="PANTHER" id="PTHR11567">
    <property type="entry name" value="ACID PHOSPHATASE-RELATED"/>
    <property type="match status" value="1"/>
</dbReference>
<evidence type="ECO:0000256" key="3">
    <source>
        <dbReference type="SAM" id="Phobius"/>
    </source>
</evidence>
<dbReference type="EMBL" id="GG738849">
    <property type="protein sequence ID" value="EFC49030.1"/>
    <property type="molecule type" value="Genomic_DNA"/>
</dbReference>
<evidence type="ECO:0000313" key="4">
    <source>
        <dbReference type="EMBL" id="EFC49030.1"/>
    </source>
</evidence>
<accession>D2V2B8</accession>
<evidence type="ECO:0000256" key="1">
    <source>
        <dbReference type="ARBA" id="ARBA00005375"/>
    </source>
</evidence>
<dbReference type="Proteomes" id="UP000006671">
    <property type="component" value="Unassembled WGS sequence"/>
</dbReference>
<dbReference type="CDD" id="cd07061">
    <property type="entry name" value="HP_HAP_like"/>
    <property type="match status" value="1"/>
</dbReference>